<evidence type="ECO:0000256" key="4">
    <source>
        <dbReference type="ARBA" id="ARBA00022475"/>
    </source>
</evidence>
<keyword evidence="5 10" id="KW-0812">Transmembrane</keyword>
<dbReference type="GO" id="GO:0015450">
    <property type="term" value="F:protein-transporting ATPase activity"/>
    <property type="evidence" value="ECO:0007669"/>
    <property type="project" value="UniProtKB-UniRule"/>
</dbReference>
<keyword evidence="9 10" id="KW-0472">Membrane</keyword>
<dbReference type="GO" id="GO:0009306">
    <property type="term" value="P:protein secretion"/>
    <property type="evidence" value="ECO:0007669"/>
    <property type="project" value="UniProtKB-UniRule"/>
</dbReference>
<keyword evidence="3 10" id="KW-0813">Transport</keyword>
<evidence type="ECO:0000313" key="11">
    <source>
        <dbReference type="EMBL" id="AWV89458.1"/>
    </source>
</evidence>
<dbReference type="Pfam" id="PF03840">
    <property type="entry name" value="SecG"/>
    <property type="match status" value="1"/>
</dbReference>
<dbReference type="PANTHER" id="PTHR34182">
    <property type="entry name" value="PROTEIN-EXPORT MEMBRANE PROTEIN SECG"/>
    <property type="match status" value="1"/>
</dbReference>
<dbReference type="NCBIfam" id="TIGR00810">
    <property type="entry name" value="secG"/>
    <property type="match status" value="1"/>
</dbReference>
<proteinExistence type="inferred from homology"/>
<comment type="subcellular location">
    <subcellularLocation>
        <location evidence="1 10">Cell membrane</location>
        <topology evidence="1 10">Multi-pass membrane protein</topology>
    </subcellularLocation>
</comment>
<dbReference type="OrthoDB" id="121323at2"/>
<keyword evidence="12" id="KW-1185">Reference proteome</keyword>
<evidence type="ECO:0000256" key="10">
    <source>
        <dbReference type="RuleBase" id="RU365087"/>
    </source>
</evidence>
<feature type="transmembrane region" description="Helical" evidence="10">
    <location>
        <begin position="47"/>
        <end position="71"/>
    </location>
</feature>
<evidence type="ECO:0000256" key="3">
    <source>
        <dbReference type="ARBA" id="ARBA00022448"/>
    </source>
</evidence>
<dbReference type="PANTHER" id="PTHR34182:SF1">
    <property type="entry name" value="PROTEIN-EXPORT MEMBRANE PROTEIN SECG"/>
    <property type="match status" value="1"/>
</dbReference>
<evidence type="ECO:0000256" key="5">
    <source>
        <dbReference type="ARBA" id="ARBA00022692"/>
    </source>
</evidence>
<comment type="caution">
    <text evidence="10">Lacks conserved residue(s) required for the propagation of feature annotation.</text>
</comment>
<accession>A0A2Z4FL79</accession>
<evidence type="ECO:0000313" key="12">
    <source>
        <dbReference type="Proteomes" id="UP000249799"/>
    </source>
</evidence>
<evidence type="ECO:0000256" key="2">
    <source>
        <dbReference type="ARBA" id="ARBA00008445"/>
    </source>
</evidence>
<name>A0A2Z4FL79_9DELT</name>
<dbReference type="GO" id="GO:0043952">
    <property type="term" value="P:protein transport by the Sec complex"/>
    <property type="evidence" value="ECO:0007669"/>
    <property type="project" value="TreeGrafter"/>
</dbReference>
<comment type="similarity">
    <text evidence="2 10">Belongs to the SecG family.</text>
</comment>
<evidence type="ECO:0000256" key="9">
    <source>
        <dbReference type="ARBA" id="ARBA00023136"/>
    </source>
</evidence>
<dbReference type="PRINTS" id="PR01651">
    <property type="entry name" value="SECGEXPORT"/>
</dbReference>
<evidence type="ECO:0000256" key="6">
    <source>
        <dbReference type="ARBA" id="ARBA00022927"/>
    </source>
</evidence>
<dbReference type="AlphaFoldDB" id="A0A2Z4FL79"/>
<dbReference type="InterPro" id="IPR004692">
    <property type="entry name" value="SecG"/>
</dbReference>
<dbReference type="GO" id="GO:0005886">
    <property type="term" value="C:plasma membrane"/>
    <property type="evidence" value="ECO:0007669"/>
    <property type="project" value="UniProtKB-SubCell"/>
</dbReference>
<evidence type="ECO:0000256" key="8">
    <source>
        <dbReference type="ARBA" id="ARBA00023010"/>
    </source>
</evidence>
<protein>
    <recommendedName>
        <fullName evidence="10">Protein-export membrane protein SecG</fullName>
    </recommendedName>
</protein>
<organism evidence="11 12">
    <name type="scientific">Bradymonas sediminis</name>
    <dbReference type="NCBI Taxonomy" id="1548548"/>
    <lineage>
        <taxon>Bacteria</taxon>
        <taxon>Deltaproteobacteria</taxon>
        <taxon>Bradymonadales</taxon>
        <taxon>Bradymonadaceae</taxon>
        <taxon>Bradymonas</taxon>
    </lineage>
</organism>
<sequence length="152" mass="15084">METLFTVILVVTSLIMIVAILLQSGKGSGLAAGFGGHSAGTKVFGGSGAGGFLLKMTVVLGAVFMISSMALSYMASRPKSALAGIESATSGQSKATQAETIITSGSGAAPAVSDTPAEAEAPSINFDAAPQADEEQADPAAAPTEDDSEKTE</sequence>
<evidence type="ECO:0000256" key="7">
    <source>
        <dbReference type="ARBA" id="ARBA00022989"/>
    </source>
</evidence>
<reference evidence="11 12" key="1">
    <citation type="submission" date="2018-06" db="EMBL/GenBank/DDBJ databases">
        <title>Lujinxingia sediminis gen. nov. sp. nov., a new facultative anaerobic member of the class Deltaproteobacteria, and proposal of Lujinxingaceae fam. nov.</title>
        <authorList>
            <person name="Guo L.-Y."/>
            <person name="Li C.-M."/>
            <person name="Wang S."/>
            <person name="Du Z.-J."/>
        </authorList>
    </citation>
    <scope>NUCLEOTIDE SEQUENCE [LARGE SCALE GENOMIC DNA]</scope>
    <source>
        <strain evidence="11 12">FA350</strain>
    </source>
</reference>
<dbReference type="EMBL" id="CP030032">
    <property type="protein sequence ID" value="AWV89458.1"/>
    <property type="molecule type" value="Genomic_DNA"/>
</dbReference>
<gene>
    <name evidence="11" type="primary">secG</name>
    <name evidence="11" type="ORF">DN745_08945</name>
</gene>
<keyword evidence="6 10" id="KW-0653">Protein transport</keyword>
<dbReference type="GO" id="GO:0065002">
    <property type="term" value="P:intracellular protein transmembrane transport"/>
    <property type="evidence" value="ECO:0007669"/>
    <property type="project" value="TreeGrafter"/>
</dbReference>
<keyword evidence="7 10" id="KW-1133">Transmembrane helix</keyword>
<dbReference type="RefSeq" id="WP_111334096.1">
    <property type="nucleotide sequence ID" value="NZ_CP030032.1"/>
</dbReference>
<dbReference type="Proteomes" id="UP000249799">
    <property type="component" value="Chromosome"/>
</dbReference>
<evidence type="ECO:0000256" key="1">
    <source>
        <dbReference type="ARBA" id="ARBA00004651"/>
    </source>
</evidence>
<keyword evidence="4 10" id="KW-1003">Cell membrane</keyword>
<comment type="function">
    <text evidence="10">Involved in protein export. Participates in an early event of protein translocation.</text>
</comment>
<dbReference type="KEGG" id="bsed:DN745_08945"/>
<keyword evidence="8 10" id="KW-0811">Translocation</keyword>